<feature type="transmembrane region" description="Helical" evidence="8">
    <location>
        <begin position="122"/>
        <end position="143"/>
    </location>
</feature>
<dbReference type="Gene3D" id="1.10.357.140">
    <property type="entry name" value="UbiA prenyltransferase"/>
    <property type="match status" value="1"/>
</dbReference>
<dbReference type="CDD" id="cd13962">
    <property type="entry name" value="PT_UbiA_UBIAD1"/>
    <property type="match status" value="1"/>
</dbReference>
<dbReference type="PANTHER" id="PTHR42723">
    <property type="entry name" value="CHLOROPHYLL SYNTHASE"/>
    <property type="match status" value="1"/>
</dbReference>
<evidence type="ECO:0000256" key="7">
    <source>
        <dbReference type="ARBA" id="ARBA00023136"/>
    </source>
</evidence>
<evidence type="ECO:0000256" key="4">
    <source>
        <dbReference type="ARBA" id="ARBA00022475"/>
    </source>
</evidence>
<dbReference type="UniPathway" id="UPA00079"/>
<name>A0A2P2DYF6_9LEPT</name>
<keyword evidence="4" id="KW-1003">Cell membrane</keyword>
<evidence type="ECO:0000256" key="3">
    <source>
        <dbReference type="ARBA" id="ARBA00022428"/>
    </source>
</evidence>
<keyword evidence="3" id="KW-0474">Menaquinone biosynthesis</keyword>
<evidence type="ECO:0000313" key="10">
    <source>
        <dbReference type="Proteomes" id="UP000245133"/>
    </source>
</evidence>
<dbReference type="InterPro" id="IPR026046">
    <property type="entry name" value="UBIAD1"/>
</dbReference>
<evidence type="ECO:0000256" key="2">
    <source>
        <dbReference type="ARBA" id="ARBA00004863"/>
    </source>
</evidence>
<comment type="subcellular location">
    <subcellularLocation>
        <location evidence="1">Membrane</location>
        <topology evidence="1">Multi-pass membrane protein</topology>
    </subcellularLocation>
</comment>
<keyword evidence="10" id="KW-1185">Reference proteome</keyword>
<feature type="transmembrane region" description="Helical" evidence="8">
    <location>
        <begin position="261"/>
        <end position="280"/>
    </location>
</feature>
<dbReference type="GO" id="GO:0004659">
    <property type="term" value="F:prenyltransferase activity"/>
    <property type="evidence" value="ECO:0007669"/>
    <property type="project" value="InterPro"/>
</dbReference>
<dbReference type="GO" id="GO:0009234">
    <property type="term" value="P:menaquinone biosynthetic process"/>
    <property type="evidence" value="ECO:0007669"/>
    <property type="project" value="UniProtKB-UniPathway"/>
</dbReference>
<keyword evidence="7 8" id="KW-0472">Membrane</keyword>
<reference evidence="9 10" key="1">
    <citation type="submission" date="2018-02" db="EMBL/GenBank/DDBJ databases">
        <title>Novel Leptospira species isolated from soil and water in Japan.</title>
        <authorList>
            <person name="Nakao R."/>
            <person name="Masuzawa T."/>
        </authorList>
    </citation>
    <scope>NUCLEOTIDE SEQUENCE [LARGE SCALE GENOMIC DNA]</scope>
    <source>
        <strain evidence="9 10">YH101</strain>
    </source>
</reference>
<evidence type="ECO:0000256" key="1">
    <source>
        <dbReference type="ARBA" id="ARBA00004141"/>
    </source>
</evidence>
<comment type="caution">
    <text evidence="9">The sequence shown here is derived from an EMBL/GenBank/DDBJ whole genome shotgun (WGS) entry which is preliminary data.</text>
</comment>
<feature type="transmembrane region" description="Helical" evidence="8">
    <location>
        <begin position="12"/>
        <end position="35"/>
    </location>
</feature>
<dbReference type="Pfam" id="PF01040">
    <property type="entry name" value="UbiA"/>
    <property type="match status" value="1"/>
</dbReference>
<proteinExistence type="predicted"/>
<keyword evidence="6 8" id="KW-1133">Transmembrane helix</keyword>
<feature type="transmembrane region" description="Helical" evidence="8">
    <location>
        <begin position="217"/>
        <end position="234"/>
    </location>
</feature>
<dbReference type="InterPro" id="IPR044878">
    <property type="entry name" value="UbiA_sf"/>
</dbReference>
<protein>
    <recommendedName>
        <fullName evidence="11">Prenyltransferase</fullName>
    </recommendedName>
</protein>
<evidence type="ECO:0000256" key="6">
    <source>
        <dbReference type="ARBA" id="ARBA00022989"/>
    </source>
</evidence>
<evidence type="ECO:0000313" key="9">
    <source>
        <dbReference type="EMBL" id="GBF49661.1"/>
    </source>
</evidence>
<comment type="pathway">
    <text evidence="2">Quinol/quinone metabolism; menaquinone biosynthesis.</text>
</comment>
<feature type="transmembrane region" description="Helical" evidence="8">
    <location>
        <begin position="66"/>
        <end position="84"/>
    </location>
</feature>
<evidence type="ECO:0008006" key="11">
    <source>
        <dbReference type="Google" id="ProtNLM"/>
    </source>
</evidence>
<dbReference type="AlphaFoldDB" id="A0A2P2DYF6"/>
<accession>A0A2P2DYF6</accession>
<gene>
    <name evidence="9" type="ORF">LPTSP4_11770</name>
</gene>
<feature type="transmembrane region" description="Helical" evidence="8">
    <location>
        <begin position="149"/>
        <end position="170"/>
    </location>
</feature>
<dbReference type="InterPro" id="IPR050475">
    <property type="entry name" value="Prenyltransferase_related"/>
</dbReference>
<dbReference type="EMBL" id="BFBB01000003">
    <property type="protein sequence ID" value="GBF49661.1"/>
    <property type="molecule type" value="Genomic_DNA"/>
</dbReference>
<feature type="transmembrane region" description="Helical" evidence="8">
    <location>
        <begin position="191"/>
        <end position="211"/>
    </location>
</feature>
<sequence>MGMYTLQEGSLFLLLNGFLFTFFLLAYIVLLNDYADIHVDTLKRKMFPDAVSPKTIPDGILPKKQVLVVGICSAILCVLVSIWLDIYLQKVYAVLFAILCIVVFAFYSLPPVKLNYRGGGEFLEMMGVGVLLPYFHFSLYVGFLFPTALMFLLSLTGVLSLTSAIASGLSDEESDREGGKTTLVTLLGNDMAKQIIFFIFTLSYFFFLLFFITQSEWNHWVFVSVFILFYLYEWKKIQVLTPKARTNAFEEQRVYKDHIHYLIWFVFFSFSVYALIRFLVEYFGRVC</sequence>
<dbReference type="Proteomes" id="UP000245133">
    <property type="component" value="Unassembled WGS sequence"/>
</dbReference>
<dbReference type="Gene3D" id="1.20.120.1780">
    <property type="entry name" value="UbiA prenyltransferase"/>
    <property type="match status" value="1"/>
</dbReference>
<dbReference type="PANTHER" id="PTHR42723:SF1">
    <property type="entry name" value="CHLOROPHYLL SYNTHASE, CHLOROPLASTIC"/>
    <property type="match status" value="1"/>
</dbReference>
<evidence type="ECO:0000256" key="5">
    <source>
        <dbReference type="ARBA" id="ARBA00022692"/>
    </source>
</evidence>
<evidence type="ECO:0000256" key="8">
    <source>
        <dbReference type="SAM" id="Phobius"/>
    </source>
</evidence>
<dbReference type="InterPro" id="IPR000537">
    <property type="entry name" value="UbiA_prenyltransferase"/>
</dbReference>
<organism evidence="9 10">
    <name type="scientific">Leptospira ryugenii</name>
    <dbReference type="NCBI Taxonomy" id="1917863"/>
    <lineage>
        <taxon>Bacteria</taxon>
        <taxon>Pseudomonadati</taxon>
        <taxon>Spirochaetota</taxon>
        <taxon>Spirochaetia</taxon>
        <taxon>Leptospirales</taxon>
        <taxon>Leptospiraceae</taxon>
        <taxon>Leptospira</taxon>
    </lineage>
</organism>
<keyword evidence="5 8" id="KW-0812">Transmembrane</keyword>
<feature type="transmembrane region" description="Helical" evidence="8">
    <location>
        <begin position="90"/>
        <end position="110"/>
    </location>
</feature>
<dbReference type="GO" id="GO:0016020">
    <property type="term" value="C:membrane"/>
    <property type="evidence" value="ECO:0007669"/>
    <property type="project" value="UniProtKB-SubCell"/>
</dbReference>